<keyword evidence="3" id="KW-1185">Reference proteome</keyword>
<feature type="compositionally biased region" description="Polar residues" evidence="1">
    <location>
        <begin position="59"/>
        <end position="105"/>
    </location>
</feature>
<evidence type="ECO:0000313" key="2">
    <source>
        <dbReference type="EMBL" id="KAK8405893.1"/>
    </source>
</evidence>
<accession>A0AAW0V3B5</accession>
<dbReference type="EMBL" id="JARAKH010000002">
    <property type="protein sequence ID" value="KAK8405893.1"/>
    <property type="molecule type" value="Genomic_DNA"/>
</dbReference>
<reference evidence="2 3" key="1">
    <citation type="submission" date="2023-03" db="EMBL/GenBank/DDBJ databases">
        <title>High-quality genome of Scylla paramamosain provides insights in environmental adaptation.</title>
        <authorList>
            <person name="Zhang L."/>
        </authorList>
    </citation>
    <scope>NUCLEOTIDE SEQUENCE [LARGE SCALE GENOMIC DNA]</scope>
    <source>
        <strain evidence="2">LZ_2023a</strain>
        <tissue evidence="2">Muscle</tissue>
    </source>
</reference>
<feature type="compositionally biased region" description="Basic and acidic residues" evidence="1">
    <location>
        <begin position="49"/>
        <end position="58"/>
    </location>
</feature>
<organism evidence="2 3">
    <name type="scientific">Scylla paramamosain</name>
    <name type="common">Mud crab</name>
    <dbReference type="NCBI Taxonomy" id="85552"/>
    <lineage>
        <taxon>Eukaryota</taxon>
        <taxon>Metazoa</taxon>
        <taxon>Ecdysozoa</taxon>
        <taxon>Arthropoda</taxon>
        <taxon>Crustacea</taxon>
        <taxon>Multicrustacea</taxon>
        <taxon>Malacostraca</taxon>
        <taxon>Eumalacostraca</taxon>
        <taxon>Eucarida</taxon>
        <taxon>Decapoda</taxon>
        <taxon>Pleocyemata</taxon>
        <taxon>Brachyura</taxon>
        <taxon>Eubrachyura</taxon>
        <taxon>Portunoidea</taxon>
        <taxon>Portunidae</taxon>
        <taxon>Portuninae</taxon>
        <taxon>Scylla</taxon>
    </lineage>
</organism>
<feature type="region of interest" description="Disordered" evidence="1">
    <location>
        <begin position="175"/>
        <end position="200"/>
    </location>
</feature>
<evidence type="ECO:0000313" key="3">
    <source>
        <dbReference type="Proteomes" id="UP001487740"/>
    </source>
</evidence>
<feature type="compositionally biased region" description="Polar residues" evidence="1">
    <location>
        <begin position="181"/>
        <end position="193"/>
    </location>
</feature>
<sequence length="200" mass="21975">MVMVEARKGRAEQQAEHQRGSLRGVWRHRGARITCGARDAHLRVLSLRETHTQGKEPNNKATLPNSRQQATKGSNHWNQPSGSNQVGQPSRSNQVAATKWKQPSGSNQAFPQLVQVLNWVFAGLDAETNVVSKVYKSWQAGDPHLPGHWCSGSVLTLLCRVTDHKDTTAQSEGVRVLDSGDPNTQASLPQSYPSVWPTGE</sequence>
<gene>
    <name evidence="2" type="ORF">O3P69_006956</name>
</gene>
<feature type="compositionally biased region" description="Basic and acidic residues" evidence="1">
    <location>
        <begin position="1"/>
        <end position="19"/>
    </location>
</feature>
<dbReference type="Proteomes" id="UP001487740">
    <property type="component" value="Unassembled WGS sequence"/>
</dbReference>
<dbReference type="AlphaFoldDB" id="A0AAW0V3B5"/>
<feature type="region of interest" description="Disordered" evidence="1">
    <location>
        <begin position="1"/>
        <end position="23"/>
    </location>
</feature>
<feature type="region of interest" description="Disordered" evidence="1">
    <location>
        <begin position="49"/>
        <end position="105"/>
    </location>
</feature>
<protein>
    <submittedName>
        <fullName evidence="2">Uncharacterized protein</fullName>
    </submittedName>
</protein>
<proteinExistence type="predicted"/>
<evidence type="ECO:0000256" key="1">
    <source>
        <dbReference type="SAM" id="MobiDB-lite"/>
    </source>
</evidence>
<name>A0AAW0V3B5_SCYPA</name>
<comment type="caution">
    <text evidence="2">The sequence shown here is derived from an EMBL/GenBank/DDBJ whole genome shotgun (WGS) entry which is preliminary data.</text>
</comment>